<evidence type="ECO:0000313" key="6">
    <source>
        <dbReference type="EMBL" id="KAL3758293.1"/>
    </source>
</evidence>
<feature type="domain" description="FAD-binding" evidence="5">
    <location>
        <begin position="220"/>
        <end position="252"/>
    </location>
</feature>
<evidence type="ECO:0000256" key="1">
    <source>
        <dbReference type="ARBA" id="ARBA00022630"/>
    </source>
</evidence>
<keyword evidence="4" id="KW-0503">Monooxygenase</keyword>
<dbReference type="Gene3D" id="3.50.50.60">
    <property type="entry name" value="FAD/NAD(P)-binding domain"/>
    <property type="match status" value="1"/>
</dbReference>
<keyword evidence="3" id="KW-0560">Oxidoreductase</keyword>
<keyword evidence="7" id="KW-1185">Reference proteome</keyword>
<dbReference type="PANTHER" id="PTHR46972">
    <property type="entry name" value="MONOOXYGENASE ASQM-RELATED"/>
    <property type="match status" value="1"/>
</dbReference>
<dbReference type="PANTHER" id="PTHR46972:SF1">
    <property type="entry name" value="FAD DEPENDENT OXIDOREDUCTASE DOMAIN-CONTAINING PROTEIN"/>
    <property type="match status" value="1"/>
</dbReference>
<evidence type="ECO:0000259" key="5">
    <source>
        <dbReference type="Pfam" id="PF01494"/>
    </source>
</evidence>
<keyword evidence="2" id="KW-0274">FAD</keyword>
<dbReference type="InterPro" id="IPR036188">
    <property type="entry name" value="FAD/NAD-bd_sf"/>
</dbReference>
<proteinExistence type="predicted"/>
<dbReference type="Proteomes" id="UP001530293">
    <property type="component" value="Unassembled WGS sequence"/>
</dbReference>
<dbReference type="GO" id="GO:0004497">
    <property type="term" value="F:monooxygenase activity"/>
    <property type="evidence" value="ECO:0007669"/>
    <property type="project" value="UniProtKB-KW"/>
</dbReference>
<gene>
    <name evidence="6" type="ORF">ACHAWU_004258</name>
</gene>
<reference evidence="6 7" key="1">
    <citation type="submission" date="2024-10" db="EMBL/GenBank/DDBJ databases">
        <title>Updated reference genomes for cyclostephanoid diatoms.</title>
        <authorList>
            <person name="Roberts W.R."/>
            <person name="Alverson A.J."/>
        </authorList>
    </citation>
    <scope>NUCLEOTIDE SEQUENCE [LARGE SCALE GENOMIC DNA]</scope>
    <source>
        <strain evidence="6 7">AJA232-27</strain>
    </source>
</reference>
<name>A0ABD3M3I3_9STRA</name>
<evidence type="ECO:0000256" key="4">
    <source>
        <dbReference type="ARBA" id="ARBA00023033"/>
    </source>
</evidence>
<dbReference type="SUPFAM" id="SSF51905">
    <property type="entry name" value="FAD/NAD(P)-binding domain"/>
    <property type="match status" value="1"/>
</dbReference>
<dbReference type="PRINTS" id="PR00420">
    <property type="entry name" value="RNGMNOXGNASE"/>
</dbReference>
<dbReference type="AlphaFoldDB" id="A0ABD3M3I3"/>
<sequence>MDMLKPGTIRWGYKLVDYTERRIDCDDANTDNLNMNLTFHCRRHEGAEVECDDNLITASASLLVGCDGIRSSVRAKKLGEDAAPLRYLGCIVILGIGRSPDSQLTNGETVFQTADGVTRLYAMPFSQPGGDESSEHGLSMWQLSFPMEECDAKNLSALGPTALRSEALKRCGQWHDPIPALLLQTQDDLITGYPCYDRALVEKRAFRDGCNSSAVDSFVTMLGDAVHPMSPFKGQGANQALLDAVLLSRKLYKSVCVNKKTPNENFLSDSILNALADFEEEMLQRAAVKVEKSASAAKFLHSEVAISKGNVTRGAAAADDVARKEQL</sequence>
<dbReference type="Pfam" id="PF01494">
    <property type="entry name" value="FAD_binding_3"/>
    <property type="match status" value="1"/>
</dbReference>
<evidence type="ECO:0000313" key="7">
    <source>
        <dbReference type="Proteomes" id="UP001530293"/>
    </source>
</evidence>
<evidence type="ECO:0000256" key="3">
    <source>
        <dbReference type="ARBA" id="ARBA00023002"/>
    </source>
</evidence>
<dbReference type="InterPro" id="IPR002938">
    <property type="entry name" value="FAD-bd"/>
</dbReference>
<evidence type="ECO:0000256" key="2">
    <source>
        <dbReference type="ARBA" id="ARBA00022827"/>
    </source>
</evidence>
<dbReference type="EMBL" id="JALLBG020000234">
    <property type="protein sequence ID" value="KAL3758293.1"/>
    <property type="molecule type" value="Genomic_DNA"/>
</dbReference>
<comment type="caution">
    <text evidence="6">The sequence shown here is derived from an EMBL/GenBank/DDBJ whole genome shotgun (WGS) entry which is preliminary data.</text>
</comment>
<protein>
    <recommendedName>
        <fullName evidence="5">FAD-binding domain-containing protein</fullName>
    </recommendedName>
</protein>
<accession>A0ABD3M3I3</accession>
<organism evidence="6 7">
    <name type="scientific">Discostella pseudostelligera</name>
    <dbReference type="NCBI Taxonomy" id="259834"/>
    <lineage>
        <taxon>Eukaryota</taxon>
        <taxon>Sar</taxon>
        <taxon>Stramenopiles</taxon>
        <taxon>Ochrophyta</taxon>
        <taxon>Bacillariophyta</taxon>
        <taxon>Coscinodiscophyceae</taxon>
        <taxon>Thalassiosirophycidae</taxon>
        <taxon>Stephanodiscales</taxon>
        <taxon>Stephanodiscaceae</taxon>
        <taxon>Discostella</taxon>
    </lineage>
</organism>
<keyword evidence="1" id="KW-0285">Flavoprotein</keyword>